<dbReference type="Pfam" id="PF07457">
    <property type="entry name" value="DUF1516"/>
    <property type="match status" value="1"/>
</dbReference>
<keyword evidence="7" id="KW-1185">Reference proteome</keyword>
<dbReference type="AlphaFoldDB" id="A0A401FKC0"/>
<keyword evidence="2 5" id="KW-0812">Transmembrane</keyword>
<sequence>MWIIINYFCWLGTIISVLVGVTRQTKKRVIQSLVYSRLFYLGIIVSQVVIDIRSFNRHPVLIVISALITLLIIALIETILGRKQDGILKIKTTVTFVVAAVIAIICQSAVNF</sequence>
<dbReference type="RefSeq" id="WP_125008052.1">
    <property type="nucleotide sequence ID" value="NZ_BEXA01000002.1"/>
</dbReference>
<comment type="caution">
    <text evidence="6">The sequence shown here is derived from an EMBL/GenBank/DDBJ whole genome shotgun (WGS) entry which is preliminary data.</text>
</comment>
<keyword evidence="3 5" id="KW-1133">Transmembrane helix</keyword>
<feature type="transmembrane region" description="Helical" evidence="5">
    <location>
        <begin position="5"/>
        <end position="22"/>
    </location>
</feature>
<keyword evidence="4 5" id="KW-0472">Membrane</keyword>
<evidence type="ECO:0000256" key="4">
    <source>
        <dbReference type="ARBA" id="ARBA00023136"/>
    </source>
</evidence>
<evidence type="ECO:0000256" key="1">
    <source>
        <dbReference type="ARBA" id="ARBA00022475"/>
    </source>
</evidence>
<proteinExistence type="predicted"/>
<evidence type="ECO:0000256" key="3">
    <source>
        <dbReference type="ARBA" id="ARBA00022989"/>
    </source>
</evidence>
<evidence type="ECO:0000313" key="7">
    <source>
        <dbReference type="Proteomes" id="UP000286974"/>
    </source>
</evidence>
<evidence type="ECO:0000313" key="6">
    <source>
        <dbReference type="EMBL" id="GAY72803.1"/>
    </source>
</evidence>
<feature type="transmembrane region" description="Helical" evidence="5">
    <location>
        <begin position="60"/>
        <end position="80"/>
    </location>
</feature>
<feature type="transmembrane region" description="Helical" evidence="5">
    <location>
        <begin position="34"/>
        <end position="54"/>
    </location>
</feature>
<accession>A0A401FKC0</accession>
<reference evidence="6 7" key="1">
    <citation type="submission" date="2017-11" db="EMBL/GenBank/DDBJ databases">
        <title>Draft Genome Sequence of Lactobacillus curieae NBRC 111893 isolated from Koso, a Japanese sugar-Vegetable Fermented Beverage.</title>
        <authorList>
            <person name="Chiou T.Y."/>
            <person name="Oshima K."/>
            <person name="Suda W."/>
            <person name="Hattori M."/>
            <person name="Takahashi T."/>
        </authorList>
    </citation>
    <scope>NUCLEOTIDE SEQUENCE [LARGE SCALE GENOMIC DNA]</scope>
    <source>
        <strain evidence="6 7">NBRC111893</strain>
    </source>
</reference>
<protein>
    <submittedName>
        <fullName evidence="6">Uncharacterized protein UPF0344</fullName>
    </submittedName>
</protein>
<organism evidence="6 7">
    <name type="scientific">Lentilactobacillus kosonis</name>
    <dbReference type="NCBI Taxonomy" id="2810561"/>
    <lineage>
        <taxon>Bacteria</taxon>
        <taxon>Bacillati</taxon>
        <taxon>Bacillota</taxon>
        <taxon>Bacilli</taxon>
        <taxon>Lactobacillales</taxon>
        <taxon>Lactobacillaceae</taxon>
        <taxon>Lentilactobacillus</taxon>
    </lineage>
</organism>
<evidence type="ECO:0000256" key="5">
    <source>
        <dbReference type="SAM" id="Phobius"/>
    </source>
</evidence>
<dbReference type="EMBL" id="BEXA01000002">
    <property type="protein sequence ID" value="GAY72803.1"/>
    <property type="molecule type" value="Genomic_DNA"/>
</dbReference>
<dbReference type="Proteomes" id="UP000286974">
    <property type="component" value="Unassembled WGS sequence"/>
</dbReference>
<dbReference type="InterPro" id="IPR010899">
    <property type="entry name" value="UPF0344"/>
</dbReference>
<gene>
    <name evidence="6" type="ORF">NBRC111893_949</name>
</gene>
<evidence type="ECO:0000256" key="2">
    <source>
        <dbReference type="ARBA" id="ARBA00022692"/>
    </source>
</evidence>
<name>A0A401FKC0_9LACO</name>
<dbReference type="OrthoDB" id="2310701at2"/>
<feature type="transmembrane region" description="Helical" evidence="5">
    <location>
        <begin position="92"/>
        <end position="110"/>
    </location>
</feature>
<keyword evidence="1" id="KW-1003">Cell membrane</keyword>